<evidence type="ECO:0000313" key="1">
    <source>
        <dbReference type="EMBL" id="KFB88745.1"/>
    </source>
</evidence>
<organism evidence="1 2">
    <name type="scientific">Serratia grimesii</name>
    <dbReference type="NCBI Taxonomy" id="82995"/>
    <lineage>
        <taxon>Bacteria</taxon>
        <taxon>Pseudomonadati</taxon>
        <taxon>Pseudomonadota</taxon>
        <taxon>Gammaproteobacteria</taxon>
        <taxon>Enterobacterales</taxon>
        <taxon>Yersiniaceae</taxon>
        <taxon>Serratia</taxon>
    </lineage>
</organism>
<protein>
    <submittedName>
        <fullName evidence="1">Uncharacterized protein</fullName>
    </submittedName>
</protein>
<reference evidence="1 2" key="1">
    <citation type="submission" date="2014-03" db="EMBL/GenBank/DDBJ databases">
        <title>Draft genome sequence of the Serratia grimesii strain a2.</title>
        <authorList>
            <person name="Toymentseva A."/>
            <person name="Kazakov S."/>
            <person name="Giliazeva A."/>
            <person name="Ismagilova R."/>
            <person name="Shah R."/>
            <person name="Sharipova M."/>
            <person name="Khaitlina S."/>
            <person name="Mardanova A."/>
        </authorList>
    </citation>
    <scope>NUCLEOTIDE SEQUENCE [LARGE SCALE GENOMIC DNA]</scope>
    <source>
        <strain evidence="1 2">A2</strain>
    </source>
</reference>
<proteinExistence type="predicted"/>
<keyword evidence="2" id="KW-1185">Reference proteome</keyword>
<accession>A0ABR4U9N8</accession>
<comment type="caution">
    <text evidence="1">The sequence shown here is derived from an EMBL/GenBank/DDBJ whole genome shotgun (WGS) entry which is preliminary data.</text>
</comment>
<dbReference type="Proteomes" id="UP000028721">
    <property type="component" value="Unassembled WGS sequence"/>
</dbReference>
<dbReference type="EMBL" id="JGVP01000011">
    <property type="protein sequence ID" value="KFB88745.1"/>
    <property type="molecule type" value="Genomic_DNA"/>
</dbReference>
<gene>
    <name evidence="1" type="ORF">CR62_03460</name>
</gene>
<evidence type="ECO:0000313" key="2">
    <source>
        <dbReference type="Proteomes" id="UP000028721"/>
    </source>
</evidence>
<name>A0ABR4U9N8_9GAMM</name>
<sequence length="118" mass="14219">MISDLISTQPDCYFYYVPHRREREKKIERISEIVEIKRFDFPFEVYPLMEKENVSSIAGFYSSLYDNLIMIYGENIRITSYKIDADKISPEWKVFVESIYDNYTKYKNANIEIINKML</sequence>